<dbReference type="PANTHER" id="PTHR23359">
    <property type="entry name" value="NUCLEOTIDE KINASE"/>
    <property type="match status" value="1"/>
</dbReference>
<evidence type="ECO:0000256" key="4">
    <source>
        <dbReference type="RuleBase" id="RU003330"/>
    </source>
</evidence>
<evidence type="ECO:0000256" key="5">
    <source>
        <dbReference type="SAM" id="MobiDB-lite"/>
    </source>
</evidence>
<evidence type="ECO:0000256" key="1">
    <source>
        <dbReference type="ARBA" id="ARBA00022679"/>
    </source>
</evidence>
<evidence type="ECO:0000313" key="7">
    <source>
        <dbReference type="EMBL" id="KAJ8598409.1"/>
    </source>
</evidence>
<evidence type="ECO:0000256" key="3">
    <source>
        <dbReference type="ARBA" id="ARBA00022777"/>
    </source>
</evidence>
<dbReference type="PROSITE" id="PS00113">
    <property type="entry name" value="ADENYLATE_KINASE"/>
    <property type="match status" value="1"/>
</dbReference>
<accession>A0AAD7XHK0</accession>
<dbReference type="FunFam" id="3.40.50.300:FF:000106">
    <property type="entry name" value="Adenylate kinase mitochondrial"/>
    <property type="match status" value="1"/>
</dbReference>
<evidence type="ECO:0000256" key="2">
    <source>
        <dbReference type="ARBA" id="ARBA00022741"/>
    </source>
</evidence>
<dbReference type="Proteomes" id="UP001230188">
    <property type="component" value="Unassembled WGS sequence"/>
</dbReference>
<dbReference type="InterPro" id="IPR027417">
    <property type="entry name" value="P-loop_NTPase"/>
</dbReference>
<dbReference type="Pfam" id="PF05191">
    <property type="entry name" value="ADK_lid"/>
    <property type="match status" value="1"/>
</dbReference>
<feature type="region of interest" description="Disordered" evidence="5">
    <location>
        <begin position="184"/>
        <end position="209"/>
    </location>
</feature>
<comment type="caution">
    <text evidence="7">The sequence shown here is derived from an EMBL/GenBank/DDBJ whole genome shotgun (WGS) entry which is preliminary data.</text>
</comment>
<feature type="domain" description="Adenylate kinase active site lid" evidence="6">
    <location>
        <begin position="171"/>
        <end position="216"/>
    </location>
</feature>
<dbReference type="HAMAP" id="MF_00235">
    <property type="entry name" value="Adenylate_kinase_Adk"/>
    <property type="match status" value="1"/>
</dbReference>
<organism evidence="7 8">
    <name type="scientific">Chrysophaeum taylorii</name>
    <dbReference type="NCBI Taxonomy" id="2483200"/>
    <lineage>
        <taxon>Eukaryota</taxon>
        <taxon>Sar</taxon>
        <taxon>Stramenopiles</taxon>
        <taxon>Ochrophyta</taxon>
        <taxon>Pelagophyceae</taxon>
        <taxon>Pelagomonadales</taxon>
        <taxon>Pelagomonadaceae</taxon>
        <taxon>Chrysophaeum</taxon>
    </lineage>
</organism>
<dbReference type="InterPro" id="IPR007862">
    <property type="entry name" value="Adenylate_kinase_lid-dom"/>
</dbReference>
<keyword evidence="8" id="KW-1185">Reference proteome</keyword>
<sequence length="274" mass="29209">MGGGASIIDAVASKPLDASDVTSLEAAREEIARLRQHAASLRKRAIIILFGPPGAGKGTHAPAIVGALGTPQLSTGDMLRAAVAEGSEIGKKADAVMKTGGLVSDEIVVGIIRERIAREDCKMGFLLDGFPRTIAQAKQLDAMLAEGDEAVSLVIALRVPDEILEARITGRWCHAASGRSYHVETKRPKSLPEGAAPTADNMLDDETGEPLMQRKDDTKEALASRLRSYNEMTMPLLDHYASKVSSVDANKPMDQITPQIYAAIAPFLLLTKKS</sequence>
<keyword evidence="2" id="KW-0547">Nucleotide-binding</keyword>
<keyword evidence="3 4" id="KW-0418">Kinase</keyword>
<keyword evidence="1 4" id="KW-0808">Transferase</keyword>
<dbReference type="InterPro" id="IPR033690">
    <property type="entry name" value="Adenylat_kinase_CS"/>
</dbReference>
<dbReference type="AlphaFoldDB" id="A0AAD7XHK0"/>
<dbReference type="Gene3D" id="3.40.50.300">
    <property type="entry name" value="P-loop containing nucleotide triphosphate hydrolases"/>
    <property type="match status" value="1"/>
</dbReference>
<dbReference type="InterPro" id="IPR000850">
    <property type="entry name" value="Adenylat/UMP-CMP_kin"/>
</dbReference>
<dbReference type="CDD" id="cd01428">
    <property type="entry name" value="ADK"/>
    <property type="match status" value="1"/>
</dbReference>
<dbReference type="PRINTS" id="PR00094">
    <property type="entry name" value="ADENYLTKNASE"/>
</dbReference>
<dbReference type="InterPro" id="IPR006259">
    <property type="entry name" value="Adenyl_kin_sub"/>
</dbReference>
<protein>
    <recommendedName>
        <fullName evidence="6">Adenylate kinase active site lid domain-containing protein</fullName>
    </recommendedName>
</protein>
<dbReference type="NCBIfam" id="NF001381">
    <property type="entry name" value="PRK00279.1-3"/>
    <property type="match status" value="1"/>
</dbReference>
<name>A0AAD7XHK0_9STRA</name>
<dbReference type="GO" id="GO:0005524">
    <property type="term" value="F:ATP binding"/>
    <property type="evidence" value="ECO:0007669"/>
    <property type="project" value="InterPro"/>
</dbReference>
<dbReference type="NCBIfam" id="TIGR01351">
    <property type="entry name" value="adk"/>
    <property type="match status" value="1"/>
</dbReference>
<evidence type="ECO:0000313" key="8">
    <source>
        <dbReference type="Proteomes" id="UP001230188"/>
    </source>
</evidence>
<proteinExistence type="inferred from homology"/>
<dbReference type="EMBL" id="JAQMWT010000675">
    <property type="protein sequence ID" value="KAJ8598409.1"/>
    <property type="molecule type" value="Genomic_DNA"/>
</dbReference>
<comment type="similarity">
    <text evidence="4">Belongs to the adenylate kinase family.</text>
</comment>
<dbReference type="GO" id="GO:0004017">
    <property type="term" value="F:AMP kinase activity"/>
    <property type="evidence" value="ECO:0007669"/>
    <property type="project" value="InterPro"/>
</dbReference>
<evidence type="ECO:0000259" key="6">
    <source>
        <dbReference type="Pfam" id="PF05191"/>
    </source>
</evidence>
<dbReference type="SUPFAM" id="SSF52540">
    <property type="entry name" value="P-loop containing nucleoside triphosphate hydrolases"/>
    <property type="match status" value="1"/>
</dbReference>
<gene>
    <name evidence="7" type="ORF">CTAYLR_003033</name>
</gene>
<reference evidence="7" key="1">
    <citation type="submission" date="2023-01" db="EMBL/GenBank/DDBJ databases">
        <title>Metagenome sequencing of chrysophaentin producing Chrysophaeum taylorii.</title>
        <authorList>
            <person name="Davison J."/>
            <person name="Bewley C."/>
        </authorList>
    </citation>
    <scope>NUCLEOTIDE SEQUENCE</scope>
    <source>
        <strain evidence="7">NIES-1699</strain>
    </source>
</reference>
<dbReference type="Pfam" id="PF00406">
    <property type="entry name" value="ADK"/>
    <property type="match status" value="1"/>
</dbReference>